<name>R6TQ42_9BACT</name>
<reference evidence="1" key="1">
    <citation type="submission" date="2012-11" db="EMBL/GenBank/DDBJ databases">
        <title>Dependencies among metagenomic species, viruses, plasmids and units of genetic variation.</title>
        <authorList>
            <person name="Nielsen H.B."/>
            <person name="Almeida M."/>
            <person name="Juncker A.S."/>
            <person name="Rasmussen S."/>
            <person name="Li J."/>
            <person name="Sunagawa S."/>
            <person name="Plichta D."/>
            <person name="Gautier L."/>
            <person name="Le Chatelier E."/>
            <person name="Peletier E."/>
            <person name="Bonde I."/>
            <person name="Nielsen T."/>
            <person name="Manichanh C."/>
            <person name="Arumugam M."/>
            <person name="Batto J."/>
            <person name="Santos M.B.Q.D."/>
            <person name="Blom N."/>
            <person name="Borruel N."/>
            <person name="Burgdorf K.S."/>
            <person name="Boumezbeur F."/>
            <person name="Casellas F."/>
            <person name="Dore J."/>
            <person name="Guarner F."/>
            <person name="Hansen T."/>
            <person name="Hildebrand F."/>
            <person name="Kaas R.S."/>
            <person name="Kennedy S."/>
            <person name="Kristiansen K."/>
            <person name="Kultima J.R."/>
            <person name="Leonard P."/>
            <person name="Levenez F."/>
            <person name="Lund O."/>
            <person name="Moumen B."/>
            <person name="Le Paslier D."/>
            <person name="Pons N."/>
            <person name="Pedersen O."/>
            <person name="Prifti E."/>
            <person name="Qin J."/>
            <person name="Raes J."/>
            <person name="Tap J."/>
            <person name="Tims S."/>
            <person name="Ussery D.W."/>
            <person name="Yamada T."/>
            <person name="MetaHit consortium"/>
            <person name="Renault P."/>
            <person name="Sicheritz-Ponten T."/>
            <person name="Bork P."/>
            <person name="Wang J."/>
            <person name="Brunak S."/>
            <person name="Ehrlich S.D."/>
        </authorList>
    </citation>
    <scope>NUCLEOTIDE SEQUENCE [LARGE SCALE GENOMIC DNA]</scope>
</reference>
<evidence type="ECO:0000313" key="1">
    <source>
        <dbReference type="EMBL" id="CDC71929.1"/>
    </source>
</evidence>
<evidence type="ECO:0000313" key="2">
    <source>
        <dbReference type="Proteomes" id="UP000017938"/>
    </source>
</evidence>
<dbReference type="AlphaFoldDB" id="R6TQ42"/>
<gene>
    <name evidence="1" type="ORF">BN580_00948</name>
</gene>
<organism evidence="1 2">
    <name type="scientific">Candidatus Colimorpha enterica</name>
    <dbReference type="NCBI Taxonomy" id="3083063"/>
    <lineage>
        <taxon>Bacteria</taxon>
        <taxon>Pseudomonadati</taxon>
        <taxon>Bacteroidota</taxon>
        <taxon>Bacteroidia</taxon>
        <taxon>Bacteroidales</taxon>
        <taxon>Candidatus Colimorpha</taxon>
    </lineage>
</organism>
<proteinExistence type="predicted"/>
<dbReference type="EMBL" id="CBFW010000088">
    <property type="protein sequence ID" value="CDC71929.1"/>
    <property type="molecule type" value="Genomic_DNA"/>
</dbReference>
<comment type="caution">
    <text evidence="1">The sequence shown here is derived from an EMBL/GenBank/DDBJ whole genome shotgun (WGS) entry which is preliminary data.</text>
</comment>
<dbReference type="Proteomes" id="UP000017938">
    <property type="component" value="Unassembled WGS sequence"/>
</dbReference>
<sequence length="37" mass="3908">MPPAEGGDFLHILHGGSEEALLGNLRKPPHTAITEAM</sequence>
<accession>R6TQ42</accession>
<protein>
    <submittedName>
        <fullName evidence="1">Uncharacterized protein</fullName>
    </submittedName>
</protein>